<evidence type="ECO:0000313" key="3">
    <source>
        <dbReference type="EMBL" id="KUK87356.1"/>
    </source>
</evidence>
<dbReference type="Pfam" id="PF09862">
    <property type="entry name" value="DUF2089"/>
    <property type="match status" value="1"/>
</dbReference>
<evidence type="ECO:0000313" key="4">
    <source>
        <dbReference type="Proteomes" id="UP000053467"/>
    </source>
</evidence>
<dbReference type="Proteomes" id="UP000053467">
    <property type="component" value="Unassembled WGS sequence"/>
</dbReference>
<gene>
    <name evidence="3" type="ORF">XE03_0754</name>
</gene>
<organism evidence="3 4">
    <name type="scientific">candidate division TA06 bacterium 34_109</name>
    <dbReference type="NCBI Taxonomy" id="1635277"/>
    <lineage>
        <taxon>Bacteria</taxon>
        <taxon>Bacteria division TA06</taxon>
    </lineage>
</organism>
<feature type="domain" description="DUF2089" evidence="1">
    <location>
        <begin position="52"/>
        <end position="96"/>
    </location>
</feature>
<evidence type="ECO:0000259" key="1">
    <source>
        <dbReference type="Pfam" id="PF09862"/>
    </source>
</evidence>
<proteinExistence type="predicted"/>
<evidence type="ECO:0008006" key="5">
    <source>
        <dbReference type="Google" id="ProtNLM"/>
    </source>
</evidence>
<name>A0A124G0F6_UNCT6</name>
<evidence type="ECO:0000259" key="2">
    <source>
        <dbReference type="Pfam" id="PF22747"/>
    </source>
</evidence>
<dbReference type="Pfam" id="PF22747">
    <property type="entry name" value="Zn_ribbon_DUF2089"/>
    <property type="match status" value="1"/>
</dbReference>
<dbReference type="EMBL" id="LGGX01000005">
    <property type="protein sequence ID" value="KUK87356.1"/>
    <property type="molecule type" value="Genomic_DNA"/>
</dbReference>
<dbReference type="InterPro" id="IPR053957">
    <property type="entry name" value="DUF2089_Zn_ribbon"/>
</dbReference>
<protein>
    <recommendedName>
        <fullName evidence="5">DUF2089 domain-containing protein</fullName>
    </recommendedName>
</protein>
<comment type="caution">
    <text evidence="3">The sequence shown here is derived from an EMBL/GenBank/DDBJ whole genome shotgun (WGS) entry which is preliminary data.</text>
</comment>
<sequence>MFNLVKKGFKIMKEIIKKCPVCGGSLTVRKLVCESCDTEINGKFGVERSSILDDEDWNFVKEFIFCEGNFKLLSERLGLSYPTLKIKLSKIKEKLNMGKDNINSYDDEIDSYLSMLEKGEIGVNDVIKILKRSKK</sequence>
<reference evidence="4" key="1">
    <citation type="journal article" date="2015" name="MBio">
        <title>Genome-Resolved Metagenomic Analysis Reveals Roles for Candidate Phyla and Other Microbial Community Members in Biogeochemical Transformations in Oil Reservoirs.</title>
        <authorList>
            <person name="Hu P."/>
            <person name="Tom L."/>
            <person name="Singh A."/>
            <person name="Thomas B.C."/>
            <person name="Baker B.J."/>
            <person name="Piceno Y.M."/>
            <person name="Andersen G.L."/>
            <person name="Banfield J.F."/>
        </authorList>
    </citation>
    <scope>NUCLEOTIDE SEQUENCE [LARGE SCALE GENOMIC DNA]</scope>
</reference>
<feature type="domain" description="DUF2089" evidence="2">
    <location>
        <begin position="19"/>
        <end position="46"/>
    </location>
</feature>
<dbReference type="AlphaFoldDB" id="A0A124G0F6"/>
<accession>A0A124G0F6</accession>
<dbReference type="InterPro" id="IPR018658">
    <property type="entry name" value="DUF2089"/>
</dbReference>